<evidence type="ECO:0000313" key="1">
    <source>
        <dbReference type="EMBL" id="DAF86325.1"/>
    </source>
</evidence>
<protein>
    <submittedName>
        <fullName evidence="1">Uncharacterized protein</fullName>
    </submittedName>
</protein>
<sequence length="29" mass="3514">MLVNLRNRSGPDQAYSLFITSLYRERREK</sequence>
<organism evidence="1">
    <name type="scientific">Siphoviridae sp. ctQkj3</name>
    <dbReference type="NCBI Taxonomy" id="2825495"/>
    <lineage>
        <taxon>Viruses</taxon>
        <taxon>Duplodnaviria</taxon>
        <taxon>Heunggongvirae</taxon>
        <taxon>Uroviricota</taxon>
        <taxon>Caudoviricetes</taxon>
    </lineage>
</organism>
<proteinExistence type="predicted"/>
<name>A0A8S5TVT6_9CAUD</name>
<dbReference type="EMBL" id="BK015942">
    <property type="protein sequence ID" value="DAF86325.1"/>
    <property type="molecule type" value="Genomic_DNA"/>
</dbReference>
<accession>A0A8S5TVT6</accession>
<reference evidence="1" key="1">
    <citation type="journal article" date="2021" name="Proc. Natl. Acad. Sci. U.S.A.">
        <title>A Catalog of Tens of Thousands of Viruses from Human Metagenomes Reveals Hidden Associations with Chronic Diseases.</title>
        <authorList>
            <person name="Tisza M.J."/>
            <person name="Buck C.B."/>
        </authorList>
    </citation>
    <scope>NUCLEOTIDE SEQUENCE</scope>
    <source>
        <strain evidence="1">CtQkj3</strain>
    </source>
</reference>